<organism evidence="15 16">
    <name type="scientific">Diploscapter pachys</name>
    <dbReference type="NCBI Taxonomy" id="2018661"/>
    <lineage>
        <taxon>Eukaryota</taxon>
        <taxon>Metazoa</taxon>
        <taxon>Ecdysozoa</taxon>
        <taxon>Nematoda</taxon>
        <taxon>Chromadorea</taxon>
        <taxon>Rhabditida</taxon>
        <taxon>Rhabditina</taxon>
        <taxon>Rhabditomorpha</taxon>
        <taxon>Rhabditoidea</taxon>
        <taxon>Rhabditidae</taxon>
        <taxon>Diploscapter</taxon>
    </lineage>
</organism>
<comment type="caution">
    <text evidence="15">The sequence shown here is derived from an EMBL/GenBank/DDBJ whole genome shotgun (WGS) entry which is preliminary data.</text>
</comment>
<evidence type="ECO:0000256" key="11">
    <source>
        <dbReference type="ARBA" id="ARBA00023201"/>
    </source>
</evidence>
<comment type="similarity">
    <text evidence="2 13">Belongs to the amiloride-sensitive sodium channel (TC 1.A.6) family.</text>
</comment>
<dbReference type="AlphaFoldDB" id="A0A2A2J8D4"/>
<evidence type="ECO:0000256" key="3">
    <source>
        <dbReference type="ARBA" id="ARBA00022448"/>
    </source>
</evidence>
<keyword evidence="8 13" id="KW-0406">Ion transport</keyword>
<keyword evidence="9 14" id="KW-0472">Membrane</keyword>
<accession>A0A2A2J8D4</accession>
<evidence type="ECO:0000256" key="9">
    <source>
        <dbReference type="ARBA" id="ARBA00023136"/>
    </source>
</evidence>
<dbReference type="PRINTS" id="PR01078">
    <property type="entry name" value="AMINACHANNEL"/>
</dbReference>
<evidence type="ECO:0000256" key="14">
    <source>
        <dbReference type="SAM" id="Phobius"/>
    </source>
</evidence>
<evidence type="ECO:0000313" key="15">
    <source>
        <dbReference type="EMBL" id="PAV58016.1"/>
    </source>
</evidence>
<dbReference type="Proteomes" id="UP000218231">
    <property type="component" value="Unassembled WGS sequence"/>
</dbReference>
<comment type="subcellular location">
    <subcellularLocation>
        <location evidence="1">Membrane</location>
        <topology evidence="1">Multi-pass membrane protein</topology>
    </subcellularLocation>
</comment>
<evidence type="ECO:0000256" key="2">
    <source>
        <dbReference type="ARBA" id="ARBA00007193"/>
    </source>
</evidence>
<keyword evidence="4 13" id="KW-0894">Sodium channel</keyword>
<gene>
    <name evidence="15" type="ORF">WR25_13953</name>
</gene>
<dbReference type="Pfam" id="PF00858">
    <property type="entry name" value="ASC"/>
    <property type="match status" value="1"/>
</dbReference>
<keyword evidence="12 13" id="KW-0407">Ion channel</keyword>
<reference evidence="15 16" key="1">
    <citation type="journal article" date="2017" name="Curr. Biol.">
        <title>Genome architecture and evolution of a unichromosomal asexual nematode.</title>
        <authorList>
            <person name="Fradin H."/>
            <person name="Zegar C."/>
            <person name="Gutwein M."/>
            <person name="Lucas J."/>
            <person name="Kovtun M."/>
            <person name="Corcoran D."/>
            <person name="Baugh L.R."/>
            <person name="Kiontke K."/>
            <person name="Gunsalus K."/>
            <person name="Fitch D.H."/>
            <person name="Piano F."/>
        </authorList>
    </citation>
    <scope>NUCLEOTIDE SEQUENCE [LARGE SCALE GENOMIC DNA]</scope>
    <source>
        <strain evidence="15">PF1309</strain>
    </source>
</reference>
<keyword evidence="5 13" id="KW-0812">Transmembrane</keyword>
<sequence>MKEQSQPSCCRRLLTKLGEDVAEFAEHTSAHGLPRAYVSRGLRRALWLLLFFACLCVFGYQAYLIMDRFSRNDIIVGVELKFEAMRFPAVTLCNINAYKNSPSRQFSSVKSAIEAFEFALDSQSPRKKRSIDNLMDVDISDIQSVRLKCSLNPDGLYRPDLEGGQDCHKDHSMITPSPRKIAIFRPARHSVILMKTTTMFYPLGTVHPVSCGSRKSVYFRKSTKADAKSKFCLDVYASSVIITA</sequence>
<keyword evidence="6 14" id="KW-1133">Transmembrane helix</keyword>
<feature type="transmembrane region" description="Helical" evidence="14">
    <location>
        <begin position="45"/>
        <end position="66"/>
    </location>
</feature>
<evidence type="ECO:0000256" key="6">
    <source>
        <dbReference type="ARBA" id="ARBA00022989"/>
    </source>
</evidence>
<evidence type="ECO:0000256" key="12">
    <source>
        <dbReference type="ARBA" id="ARBA00023303"/>
    </source>
</evidence>
<dbReference type="OrthoDB" id="6238402at2759"/>
<name>A0A2A2J8D4_9BILA</name>
<keyword evidence="7" id="KW-0915">Sodium</keyword>
<evidence type="ECO:0000256" key="5">
    <source>
        <dbReference type="ARBA" id="ARBA00022692"/>
    </source>
</evidence>
<evidence type="ECO:0000256" key="4">
    <source>
        <dbReference type="ARBA" id="ARBA00022461"/>
    </source>
</evidence>
<evidence type="ECO:0000256" key="13">
    <source>
        <dbReference type="RuleBase" id="RU000679"/>
    </source>
</evidence>
<evidence type="ECO:0000256" key="10">
    <source>
        <dbReference type="ARBA" id="ARBA00023180"/>
    </source>
</evidence>
<keyword evidence="3 13" id="KW-0813">Transport</keyword>
<evidence type="ECO:0000256" key="1">
    <source>
        <dbReference type="ARBA" id="ARBA00004141"/>
    </source>
</evidence>
<evidence type="ECO:0000313" key="16">
    <source>
        <dbReference type="Proteomes" id="UP000218231"/>
    </source>
</evidence>
<dbReference type="PANTHER" id="PTHR11690">
    <property type="entry name" value="AMILORIDE-SENSITIVE SODIUM CHANNEL-RELATED"/>
    <property type="match status" value="1"/>
</dbReference>
<evidence type="ECO:0000256" key="7">
    <source>
        <dbReference type="ARBA" id="ARBA00023053"/>
    </source>
</evidence>
<dbReference type="PANTHER" id="PTHR11690:SF282">
    <property type="entry name" value="DEGENERIN-LIKE PROTEIN ASIC-1"/>
    <property type="match status" value="1"/>
</dbReference>
<dbReference type="STRING" id="2018661.A0A2A2J8D4"/>
<proteinExistence type="inferred from homology"/>
<dbReference type="GO" id="GO:0005886">
    <property type="term" value="C:plasma membrane"/>
    <property type="evidence" value="ECO:0007669"/>
    <property type="project" value="TreeGrafter"/>
</dbReference>
<dbReference type="GO" id="GO:0015280">
    <property type="term" value="F:ligand-gated sodium channel activity"/>
    <property type="evidence" value="ECO:0007669"/>
    <property type="project" value="TreeGrafter"/>
</dbReference>
<dbReference type="EMBL" id="LIAE01010607">
    <property type="protein sequence ID" value="PAV58016.1"/>
    <property type="molecule type" value="Genomic_DNA"/>
</dbReference>
<protein>
    <submittedName>
        <fullName evidence="15">Uncharacterized protein</fullName>
    </submittedName>
</protein>
<dbReference type="InterPro" id="IPR001873">
    <property type="entry name" value="ENaC"/>
</dbReference>
<keyword evidence="10" id="KW-0325">Glycoprotein</keyword>
<keyword evidence="16" id="KW-1185">Reference proteome</keyword>
<evidence type="ECO:0000256" key="8">
    <source>
        <dbReference type="ARBA" id="ARBA00023065"/>
    </source>
</evidence>
<keyword evidence="11 13" id="KW-0739">Sodium transport</keyword>